<keyword evidence="12" id="KW-0479">Metal-binding</keyword>
<evidence type="ECO:0000256" key="9">
    <source>
        <dbReference type="ARBA" id="ARBA00048430"/>
    </source>
</evidence>
<evidence type="ECO:0000313" key="17">
    <source>
        <dbReference type="Proteomes" id="UP000652761"/>
    </source>
</evidence>
<evidence type="ECO:0000256" key="10">
    <source>
        <dbReference type="PIRNR" id="PIRNR000485"/>
    </source>
</evidence>
<evidence type="ECO:0000259" key="15">
    <source>
        <dbReference type="PROSITE" id="PS51278"/>
    </source>
</evidence>
<evidence type="ECO:0000313" key="16">
    <source>
        <dbReference type="EMBL" id="MQM16540.1"/>
    </source>
</evidence>
<dbReference type="GO" id="GO:0004044">
    <property type="term" value="F:amidophosphoribosyltransferase activity"/>
    <property type="evidence" value="ECO:0007669"/>
    <property type="project" value="UniProtKB-EC"/>
</dbReference>
<keyword evidence="12" id="KW-0460">Magnesium</keyword>
<keyword evidence="4 10" id="KW-0328">Glycosyltransferase</keyword>
<feature type="binding site" evidence="13">
    <location>
        <position position="355"/>
    </location>
    <ligand>
        <name>[4Fe-4S] cluster</name>
        <dbReference type="ChEBI" id="CHEBI:49883"/>
    </ligand>
</feature>
<keyword evidence="8 13" id="KW-0411">Iron-sulfur</keyword>
<dbReference type="SUPFAM" id="SSF56235">
    <property type="entry name" value="N-terminal nucleophile aminohydrolases (Ntn hydrolases)"/>
    <property type="match status" value="1"/>
</dbReference>
<accession>A0A843XB92</accession>
<dbReference type="Proteomes" id="UP000652761">
    <property type="component" value="Unassembled WGS sequence"/>
</dbReference>
<evidence type="ECO:0000256" key="7">
    <source>
        <dbReference type="ARBA" id="ARBA00022962"/>
    </source>
</evidence>
<gene>
    <name evidence="16" type="ORF">Taro_049498</name>
</gene>
<evidence type="ECO:0000256" key="11">
    <source>
        <dbReference type="PIRSR" id="PIRSR000485-1"/>
    </source>
</evidence>
<dbReference type="InterPro" id="IPR035584">
    <property type="entry name" value="PurF_N"/>
</dbReference>
<keyword evidence="17" id="KW-1185">Reference proteome</keyword>
<dbReference type="InterPro" id="IPR000836">
    <property type="entry name" value="PRTase_dom"/>
</dbReference>
<dbReference type="CDD" id="cd06223">
    <property type="entry name" value="PRTases_typeI"/>
    <property type="match status" value="1"/>
</dbReference>
<dbReference type="HAMAP" id="MF_01931">
    <property type="entry name" value="PurF"/>
    <property type="match status" value="1"/>
</dbReference>
<dbReference type="Gene3D" id="3.60.20.10">
    <property type="entry name" value="Glutamine Phosphoribosylpyrophosphate, subunit 1, domain 1"/>
    <property type="match status" value="1"/>
</dbReference>
<comment type="similarity">
    <text evidence="2 10">In the C-terminal section; belongs to the purine/pyrimidine phosphoribosyltransferase family.</text>
</comment>
<dbReference type="Pfam" id="PF13537">
    <property type="entry name" value="GATase_7"/>
    <property type="match status" value="1"/>
</dbReference>
<dbReference type="UniPathway" id="UPA00074">
    <property type="reaction ID" value="UER00124"/>
</dbReference>
<feature type="binding site" evidence="12">
    <location>
        <position position="466"/>
    </location>
    <ligand>
        <name>Mg(2+)</name>
        <dbReference type="ChEBI" id="CHEBI:18420"/>
    </ligand>
</feature>
<comment type="catalytic activity">
    <reaction evidence="9 10">
        <text>5-phospho-beta-D-ribosylamine + L-glutamate + diphosphate = 5-phospho-alpha-D-ribose 1-diphosphate + L-glutamine + H2O</text>
        <dbReference type="Rhea" id="RHEA:14905"/>
        <dbReference type="ChEBI" id="CHEBI:15377"/>
        <dbReference type="ChEBI" id="CHEBI:29985"/>
        <dbReference type="ChEBI" id="CHEBI:33019"/>
        <dbReference type="ChEBI" id="CHEBI:58017"/>
        <dbReference type="ChEBI" id="CHEBI:58359"/>
        <dbReference type="ChEBI" id="CHEBI:58681"/>
        <dbReference type="EC" id="2.4.2.14"/>
    </reaction>
</comment>
<comment type="cofactor">
    <cofactor evidence="13">
        <name>[4Fe-4S] cluster</name>
        <dbReference type="ChEBI" id="CHEBI:49883"/>
    </cofactor>
    <text evidence="13">Binds 1 [4Fe-4S] cluster per subunit.</text>
</comment>
<evidence type="ECO:0000256" key="14">
    <source>
        <dbReference type="SAM" id="MobiDB-lite"/>
    </source>
</evidence>
<evidence type="ECO:0000256" key="1">
    <source>
        <dbReference type="ARBA" id="ARBA00005209"/>
    </source>
</evidence>
<dbReference type="InterPro" id="IPR029055">
    <property type="entry name" value="Ntn_hydrolases_N"/>
</dbReference>
<evidence type="ECO:0000256" key="2">
    <source>
        <dbReference type="ARBA" id="ARBA00010138"/>
    </source>
</evidence>
<sequence>MAAAPAHAAAAASSPSRRLSSFAPQQRGHAQRCPFSPSLPNPLRQPCHHVAPSALDPSSSSRRLVPVYSSSAAQNPILWHLQQCQQQQLQGERAAEGGHGGRIEWNEDDKLREECGVVGILGDPQASRLCSLGLHALQHRGQEGAGIVSCDQGKLKSVTGLGLVSEVFGSDPSRLDSLTGDSAIGHVRYSTAGAASSPHNVQPFLAGYRFGHVAVAHNGNLVNYSVLRARLEESGSIFNTSSDTEVVLHLIAISKTRPFVARVVEACEQLEGAYSLLFLTSDKLIAVRDPYGFRPLVMGRRRANGAVVFASETCALDLIDADYEREVNPGELLVVDANGKVSSLCLMPHRDRQACVFEHIYFALPNSVVFGRPVHRERYNFGATLATESPVPGGADVVIPVPDSGFFAALGYAEKSGLPFQQGLIRSHYVGRTFIQPSQEIRDLGVRLKLAPVRGILEGKRVVVVDDSIVRGTTSSKIVRLIRDAGAKEVHMRIASPPIVGSCYYGVDTPRSEELISNRMDVEGVCREIGSDSLAFLSLDSLKVSLGEEAPTYCHACFTQNYPVPPKENEVARAVL</sequence>
<keyword evidence="5 10" id="KW-0808">Transferase</keyword>
<dbReference type="CDD" id="cd00715">
    <property type="entry name" value="GPATase_N"/>
    <property type="match status" value="1"/>
</dbReference>
<dbReference type="Gene3D" id="3.40.50.2020">
    <property type="match status" value="1"/>
</dbReference>
<feature type="binding site" evidence="13">
    <location>
        <position position="557"/>
    </location>
    <ligand>
        <name>[4Fe-4S] cluster</name>
        <dbReference type="ChEBI" id="CHEBI:49883"/>
    </ligand>
</feature>
<dbReference type="EMBL" id="NMUH01007053">
    <property type="protein sequence ID" value="MQM16540.1"/>
    <property type="molecule type" value="Genomic_DNA"/>
</dbReference>
<evidence type="ECO:0000256" key="12">
    <source>
        <dbReference type="PIRSR" id="PIRSR000485-2"/>
    </source>
</evidence>
<dbReference type="InterPro" id="IPR017932">
    <property type="entry name" value="GATase_2_dom"/>
</dbReference>
<evidence type="ECO:0000256" key="3">
    <source>
        <dbReference type="ARBA" id="ARBA00011941"/>
    </source>
</evidence>
<dbReference type="GO" id="GO:0046872">
    <property type="term" value="F:metal ion binding"/>
    <property type="evidence" value="ECO:0007669"/>
    <property type="project" value="UniProtKB-KW"/>
</dbReference>
<proteinExistence type="inferred from homology"/>
<evidence type="ECO:0000256" key="6">
    <source>
        <dbReference type="ARBA" id="ARBA00022755"/>
    </source>
</evidence>
<dbReference type="SUPFAM" id="SSF53271">
    <property type="entry name" value="PRTase-like"/>
    <property type="match status" value="1"/>
</dbReference>
<dbReference type="GO" id="GO:0006189">
    <property type="term" value="P:'de novo' IMP biosynthetic process"/>
    <property type="evidence" value="ECO:0007669"/>
    <property type="project" value="UniProtKB-UniPathway"/>
</dbReference>
<feature type="binding site" evidence="12">
    <location>
        <position position="467"/>
    </location>
    <ligand>
        <name>Mg(2+)</name>
        <dbReference type="ChEBI" id="CHEBI:18420"/>
    </ligand>
</feature>
<feature type="active site" description="Nucleophile" evidence="11">
    <location>
        <position position="115"/>
    </location>
</feature>
<comment type="cofactor">
    <cofactor evidence="12">
        <name>Mg(2+)</name>
        <dbReference type="ChEBI" id="CHEBI:18420"/>
    </cofactor>
    <text evidence="12">Binds 1 Mg(2+) ion per subunit.</text>
</comment>
<dbReference type="GO" id="GO:0009113">
    <property type="term" value="P:purine nucleobase biosynthetic process"/>
    <property type="evidence" value="ECO:0007669"/>
    <property type="project" value="InterPro"/>
</dbReference>
<dbReference type="PIRSF" id="PIRSF000485">
    <property type="entry name" value="Amd_phspho_trans"/>
    <property type="match status" value="1"/>
</dbReference>
<dbReference type="GO" id="GO:0051536">
    <property type="term" value="F:iron-sulfur cluster binding"/>
    <property type="evidence" value="ECO:0007669"/>
    <property type="project" value="UniProtKB-KW"/>
</dbReference>
<evidence type="ECO:0000256" key="8">
    <source>
        <dbReference type="ARBA" id="ARBA00023014"/>
    </source>
</evidence>
<keyword evidence="6 10" id="KW-0658">Purine biosynthesis</keyword>
<evidence type="ECO:0000256" key="13">
    <source>
        <dbReference type="PIRSR" id="PIRSR000485-3"/>
    </source>
</evidence>
<dbReference type="AlphaFoldDB" id="A0A843XB92"/>
<dbReference type="EC" id="2.4.2.14" evidence="3 10"/>
<name>A0A843XB92_COLES</name>
<feature type="domain" description="Glutamine amidotransferase type-2" evidence="15">
    <location>
        <begin position="115"/>
        <end position="338"/>
    </location>
</feature>
<keyword evidence="7" id="KW-0315">Glutamine amidotransferase</keyword>
<evidence type="ECO:0000256" key="4">
    <source>
        <dbReference type="ARBA" id="ARBA00022676"/>
    </source>
</evidence>
<dbReference type="InterPro" id="IPR005854">
    <property type="entry name" value="PurF"/>
</dbReference>
<comment type="caution">
    <text evidence="16">The sequence shown here is derived from an EMBL/GenBank/DDBJ whole genome shotgun (WGS) entry which is preliminary data.</text>
</comment>
<organism evidence="16 17">
    <name type="scientific">Colocasia esculenta</name>
    <name type="common">Wild taro</name>
    <name type="synonym">Arum esculentum</name>
    <dbReference type="NCBI Taxonomy" id="4460"/>
    <lineage>
        <taxon>Eukaryota</taxon>
        <taxon>Viridiplantae</taxon>
        <taxon>Streptophyta</taxon>
        <taxon>Embryophyta</taxon>
        <taxon>Tracheophyta</taxon>
        <taxon>Spermatophyta</taxon>
        <taxon>Magnoliopsida</taxon>
        <taxon>Liliopsida</taxon>
        <taxon>Araceae</taxon>
        <taxon>Aroideae</taxon>
        <taxon>Colocasieae</taxon>
        <taxon>Colocasia</taxon>
    </lineage>
</organism>
<keyword evidence="13" id="KW-0408">Iron</keyword>
<feature type="region of interest" description="Disordered" evidence="14">
    <location>
        <begin position="1"/>
        <end position="61"/>
    </location>
</feature>
<protein>
    <recommendedName>
        <fullName evidence="3 10">Amidophosphoribosyltransferase</fullName>
        <shortName evidence="10">ATase</shortName>
        <ecNumber evidence="3 10">2.4.2.14</ecNumber>
    </recommendedName>
    <alternativeName>
        <fullName evidence="10">Glutamine phosphoribosylpyrophosphate amidotransferase</fullName>
    </alternativeName>
</protein>
<reference evidence="16" key="1">
    <citation type="submission" date="2017-07" db="EMBL/GenBank/DDBJ databases">
        <title>Taro Niue Genome Assembly and Annotation.</title>
        <authorList>
            <person name="Atibalentja N."/>
            <person name="Keating K."/>
            <person name="Fields C.J."/>
        </authorList>
    </citation>
    <scope>NUCLEOTIDE SEQUENCE</scope>
    <source>
        <strain evidence="16">Niue_2</strain>
        <tissue evidence="16">Leaf</tissue>
    </source>
</reference>
<feature type="compositionally biased region" description="Low complexity" evidence="14">
    <location>
        <begin position="1"/>
        <end position="24"/>
    </location>
</feature>
<dbReference type="PANTHER" id="PTHR11907">
    <property type="entry name" value="AMIDOPHOSPHORIBOSYLTRANSFERASE"/>
    <property type="match status" value="1"/>
</dbReference>
<dbReference type="PROSITE" id="PS51278">
    <property type="entry name" value="GATASE_TYPE_2"/>
    <property type="match status" value="1"/>
</dbReference>
<dbReference type="InterPro" id="IPR029057">
    <property type="entry name" value="PRTase-like"/>
</dbReference>
<feature type="binding site" evidence="13">
    <location>
        <position position="503"/>
    </location>
    <ligand>
        <name>[4Fe-4S] cluster</name>
        <dbReference type="ChEBI" id="CHEBI:49883"/>
    </ligand>
</feature>
<feature type="binding site" evidence="12">
    <location>
        <position position="404"/>
    </location>
    <ligand>
        <name>Mg(2+)</name>
        <dbReference type="ChEBI" id="CHEBI:18420"/>
    </ligand>
</feature>
<dbReference type="Pfam" id="PF00156">
    <property type="entry name" value="Pribosyltran"/>
    <property type="match status" value="1"/>
</dbReference>
<feature type="binding site" evidence="13">
    <location>
        <position position="554"/>
    </location>
    <ligand>
        <name>[4Fe-4S] cluster</name>
        <dbReference type="ChEBI" id="CHEBI:49883"/>
    </ligand>
</feature>
<dbReference type="OrthoDB" id="191723at2759"/>
<comment type="pathway">
    <text evidence="1 10">Purine metabolism; IMP biosynthesis via de novo pathway; N(1)-(5-phospho-D-ribosyl)glycinamide from 5-phospho-alpha-D-ribose 1-diphosphate: step 1/2.</text>
</comment>
<dbReference type="NCBIfam" id="TIGR01134">
    <property type="entry name" value="purF"/>
    <property type="match status" value="1"/>
</dbReference>
<evidence type="ECO:0000256" key="5">
    <source>
        <dbReference type="ARBA" id="ARBA00022679"/>
    </source>
</evidence>